<keyword evidence="2" id="KW-0229">DNA integration</keyword>
<dbReference type="InterPro" id="IPR006118">
    <property type="entry name" value="Recombinase_CS"/>
</dbReference>
<evidence type="ECO:0000313" key="10">
    <source>
        <dbReference type="Proteomes" id="UP000603912"/>
    </source>
</evidence>
<dbReference type="CDD" id="cd03768">
    <property type="entry name" value="SR_ResInv"/>
    <property type="match status" value="1"/>
</dbReference>
<dbReference type="PROSITE" id="PS00398">
    <property type="entry name" value="RECOMBINASES_2"/>
    <property type="match status" value="1"/>
</dbReference>
<evidence type="ECO:0000256" key="1">
    <source>
        <dbReference type="ARBA" id="ARBA00009913"/>
    </source>
</evidence>
<dbReference type="AlphaFoldDB" id="A0A917MFC8"/>
<evidence type="ECO:0000256" key="7">
    <source>
        <dbReference type="PROSITE-ProRule" id="PRU10137"/>
    </source>
</evidence>
<reference evidence="9" key="1">
    <citation type="journal article" date="2014" name="Int. J. Syst. Evol. Microbiol.">
        <title>Complete genome sequence of Corynebacterium casei LMG S-19264T (=DSM 44701T), isolated from a smear-ripened cheese.</title>
        <authorList>
            <consortium name="US DOE Joint Genome Institute (JGI-PGF)"/>
            <person name="Walter F."/>
            <person name="Albersmeier A."/>
            <person name="Kalinowski J."/>
            <person name="Ruckert C."/>
        </authorList>
    </citation>
    <scope>NUCLEOTIDE SEQUENCE</scope>
    <source>
        <strain evidence="9">CGMCC 1.12214</strain>
    </source>
</reference>
<dbReference type="GO" id="GO:0000150">
    <property type="term" value="F:DNA strand exchange activity"/>
    <property type="evidence" value="ECO:0007669"/>
    <property type="project" value="UniProtKB-KW"/>
</dbReference>
<dbReference type="PANTHER" id="PTHR30461">
    <property type="entry name" value="DNA-INVERTASE FROM LAMBDOID PROPHAGE"/>
    <property type="match status" value="1"/>
</dbReference>
<dbReference type="PANTHER" id="PTHR30461:SF26">
    <property type="entry name" value="RESOLVASE HOMOLOG YNEB"/>
    <property type="match status" value="1"/>
</dbReference>
<reference evidence="9" key="2">
    <citation type="submission" date="2020-09" db="EMBL/GenBank/DDBJ databases">
        <authorList>
            <person name="Sun Q."/>
            <person name="Zhou Y."/>
        </authorList>
    </citation>
    <scope>NUCLEOTIDE SEQUENCE</scope>
    <source>
        <strain evidence="9">CGMCC 1.12214</strain>
    </source>
</reference>
<evidence type="ECO:0000256" key="5">
    <source>
        <dbReference type="ARBA" id="ARBA00023172"/>
    </source>
</evidence>
<dbReference type="Pfam" id="PF02796">
    <property type="entry name" value="HTH_7"/>
    <property type="match status" value="1"/>
</dbReference>
<keyword evidence="3" id="KW-0230">DNA invertase</keyword>
<dbReference type="GO" id="GO:0003677">
    <property type="term" value="F:DNA binding"/>
    <property type="evidence" value="ECO:0007669"/>
    <property type="project" value="UniProtKB-KW"/>
</dbReference>
<dbReference type="SUPFAM" id="SSF53041">
    <property type="entry name" value="Resolvase-like"/>
    <property type="match status" value="1"/>
</dbReference>
<dbReference type="InterPro" id="IPR006119">
    <property type="entry name" value="Resolv_N"/>
</dbReference>
<organism evidence="9 10">
    <name type="scientific">Alsobacter metallidurans</name>
    <dbReference type="NCBI Taxonomy" id="340221"/>
    <lineage>
        <taxon>Bacteria</taxon>
        <taxon>Pseudomonadati</taxon>
        <taxon>Pseudomonadota</taxon>
        <taxon>Alphaproteobacteria</taxon>
        <taxon>Hyphomicrobiales</taxon>
        <taxon>Alsobacteraceae</taxon>
        <taxon>Alsobacter</taxon>
    </lineage>
</organism>
<dbReference type="FunFam" id="3.40.50.1390:FF:000001">
    <property type="entry name" value="DNA recombinase"/>
    <property type="match status" value="1"/>
</dbReference>
<dbReference type="Gene3D" id="3.40.50.1390">
    <property type="entry name" value="Resolvase, N-terminal catalytic domain"/>
    <property type="match status" value="1"/>
</dbReference>
<keyword evidence="5" id="KW-0233">DNA recombination</keyword>
<comment type="similarity">
    <text evidence="1">Belongs to the site-specific recombinase resolvase family.</text>
</comment>
<dbReference type="Gene3D" id="1.10.10.60">
    <property type="entry name" value="Homeodomain-like"/>
    <property type="match status" value="1"/>
</dbReference>
<accession>A0A917MFC8</accession>
<gene>
    <name evidence="9" type="ORF">GCM10007036_02880</name>
</gene>
<sequence>MSRAIRNKDVDMAIYGYARVSTTDQDLAIQIDRLRQAGCEIVRSEKVTGTSRAGRDELNTLLEFLREGDALVVTRIDRLARSMGDLQDIVRALKAKGVALRATDQPIDTSSAAGKAFLDMLGVFAEFETNLRRERQMEGIKSAKARGVYKGRKPSVDAQAIRTMKAAGLGASAIAKQLGVARASVYRALA</sequence>
<feature type="active site" description="O-(5'-phospho-DNA)-serine intermediate" evidence="6 7">
    <location>
        <position position="21"/>
    </location>
</feature>
<dbReference type="EMBL" id="BMES01000001">
    <property type="protein sequence ID" value="GGH07787.1"/>
    <property type="molecule type" value="Genomic_DNA"/>
</dbReference>
<dbReference type="SMART" id="SM00857">
    <property type="entry name" value="Resolvase"/>
    <property type="match status" value="1"/>
</dbReference>
<dbReference type="GO" id="GO:0015074">
    <property type="term" value="P:DNA integration"/>
    <property type="evidence" value="ECO:0007669"/>
    <property type="project" value="UniProtKB-KW"/>
</dbReference>
<comment type="caution">
    <text evidence="9">The sequence shown here is derived from an EMBL/GenBank/DDBJ whole genome shotgun (WGS) entry which is preliminary data.</text>
</comment>
<evidence type="ECO:0000256" key="6">
    <source>
        <dbReference type="PIRSR" id="PIRSR606118-50"/>
    </source>
</evidence>
<evidence type="ECO:0000313" key="9">
    <source>
        <dbReference type="EMBL" id="GGH07787.1"/>
    </source>
</evidence>
<dbReference type="SUPFAM" id="SSF46689">
    <property type="entry name" value="Homeodomain-like"/>
    <property type="match status" value="1"/>
</dbReference>
<proteinExistence type="inferred from homology"/>
<dbReference type="InterPro" id="IPR050639">
    <property type="entry name" value="SSR_resolvase"/>
</dbReference>
<keyword evidence="4" id="KW-0238">DNA-binding</keyword>
<protein>
    <submittedName>
        <fullName evidence="9">Integrase-like protein y4lS</fullName>
    </submittedName>
</protein>
<evidence type="ECO:0000256" key="2">
    <source>
        <dbReference type="ARBA" id="ARBA00022908"/>
    </source>
</evidence>
<evidence type="ECO:0000256" key="4">
    <source>
        <dbReference type="ARBA" id="ARBA00023125"/>
    </source>
</evidence>
<evidence type="ECO:0000256" key="3">
    <source>
        <dbReference type="ARBA" id="ARBA00023100"/>
    </source>
</evidence>
<dbReference type="InterPro" id="IPR036162">
    <property type="entry name" value="Resolvase-like_N_sf"/>
</dbReference>
<dbReference type="InterPro" id="IPR006120">
    <property type="entry name" value="Resolvase_HTH_dom"/>
</dbReference>
<dbReference type="PROSITE" id="PS00397">
    <property type="entry name" value="RECOMBINASES_1"/>
    <property type="match status" value="1"/>
</dbReference>
<name>A0A917MFC8_9HYPH</name>
<dbReference type="InterPro" id="IPR009057">
    <property type="entry name" value="Homeodomain-like_sf"/>
</dbReference>
<feature type="domain" description="Resolvase/invertase-type recombinase catalytic" evidence="8">
    <location>
        <begin position="13"/>
        <end position="147"/>
    </location>
</feature>
<dbReference type="PROSITE" id="PS51736">
    <property type="entry name" value="RECOMBINASES_3"/>
    <property type="match status" value="1"/>
</dbReference>
<dbReference type="Pfam" id="PF00239">
    <property type="entry name" value="Resolvase"/>
    <property type="match status" value="1"/>
</dbReference>
<evidence type="ECO:0000259" key="8">
    <source>
        <dbReference type="PROSITE" id="PS51736"/>
    </source>
</evidence>
<keyword evidence="10" id="KW-1185">Reference proteome</keyword>
<dbReference type="Proteomes" id="UP000603912">
    <property type="component" value="Unassembled WGS sequence"/>
</dbReference>